<name>A0ABU0S163_9ACTN</name>
<comment type="caution">
    <text evidence="8">The sequence shown here is derived from an EMBL/GenBank/DDBJ whole genome shotgun (WGS) entry which is preliminary data.</text>
</comment>
<feature type="compositionally biased region" description="Basic and acidic residues" evidence="6">
    <location>
        <begin position="345"/>
        <end position="359"/>
    </location>
</feature>
<dbReference type="Proteomes" id="UP001223072">
    <property type="component" value="Unassembled WGS sequence"/>
</dbReference>
<evidence type="ECO:0000313" key="8">
    <source>
        <dbReference type="EMBL" id="MDQ0937975.1"/>
    </source>
</evidence>
<reference evidence="8 9" key="1">
    <citation type="submission" date="2023-07" db="EMBL/GenBank/DDBJ databases">
        <title>Comparative genomics of wheat-associated soil bacteria to identify genetic determinants of phenazine resistance.</title>
        <authorList>
            <person name="Mouncey N."/>
        </authorList>
    </citation>
    <scope>NUCLEOTIDE SEQUENCE [LARGE SCALE GENOMIC DNA]</scope>
    <source>
        <strain evidence="8 9">W2I16</strain>
    </source>
</reference>
<dbReference type="EMBL" id="JAUSZS010000009">
    <property type="protein sequence ID" value="MDQ0937975.1"/>
    <property type="molecule type" value="Genomic_DNA"/>
</dbReference>
<evidence type="ECO:0000256" key="5">
    <source>
        <dbReference type="ARBA" id="ARBA00023136"/>
    </source>
</evidence>
<evidence type="ECO:0000256" key="2">
    <source>
        <dbReference type="ARBA" id="ARBA00022475"/>
    </source>
</evidence>
<comment type="subcellular location">
    <subcellularLocation>
        <location evidence="1">Cell membrane</location>
        <topology evidence="1">Multi-pass membrane protein</topology>
    </subcellularLocation>
</comment>
<feature type="region of interest" description="Disordered" evidence="6">
    <location>
        <begin position="345"/>
        <end position="370"/>
    </location>
</feature>
<feature type="transmembrane region" description="Helical" evidence="7">
    <location>
        <begin position="137"/>
        <end position="158"/>
    </location>
</feature>
<accession>A0ABU0S163</accession>
<evidence type="ECO:0000256" key="4">
    <source>
        <dbReference type="ARBA" id="ARBA00022989"/>
    </source>
</evidence>
<sequence>MNHMNHISKAVRSPVAFSVLAGVVIGALFLVGTGADPVAAYGAVLSGSLGADGIGATLTTLTSVLGLALALAVPLRAGLINLGGDGQLVLGGMAAAVTGLYSPLPAPLTVVLALLAGMAAGAGYAALAALCENRFGVPLLVSSLLLSYPAASFASWLARYPLKEPGSSLPQTRQLPHGVALPTFGSSTVTVGLLLVVLAAAAYWFTDRRTAFGYEMRMTGLSSRFAAYAGIERGGLTLRLMAVSGALAGLVGAIRVLSFPYRFLDGSLTASGYTWTGLTAALLAGAAPVGTVLASFFFAVLQVGGLSMERTTEVPRELTQVLQAIVIVFLAARLRFPRLARERANERAKHSEGNRENNRENNPVPQRELT</sequence>
<evidence type="ECO:0000256" key="6">
    <source>
        <dbReference type="SAM" id="MobiDB-lite"/>
    </source>
</evidence>
<proteinExistence type="predicted"/>
<feature type="transmembrane region" description="Helical" evidence="7">
    <location>
        <begin position="178"/>
        <end position="205"/>
    </location>
</feature>
<feature type="transmembrane region" description="Helical" evidence="7">
    <location>
        <begin position="278"/>
        <end position="298"/>
    </location>
</feature>
<keyword evidence="5 7" id="KW-0472">Membrane</keyword>
<evidence type="ECO:0000313" key="9">
    <source>
        <dbReference type="Proteomes" id="UP001223072"/>
    </source>
</evidence>
<feature type="transmembrane region" description="Helical" evidence="7">
    <location>
        <begin position="237"/>
        <end position="257"/>
    </location>
</feature>
<keyword evidence="3 7" id="KW-0812">Transmembrane</keyword>
<gene>
    <name evidence="8" type="ORF">QFZ49_007957</name>
</gene>
<feature type="transmembrane region" description="Helical" evidence="7">
    <location>
        <begin position="87"/>
        <end position="104"/>
    </location>
</feature>
<dbReference type="CDD" id="cd06580">
    <property type="entry name" value="TM_PBP1_transp_TpRbsC_like"/>
    <property type="match status" value="1"/>
</dbReference>
<keyword evidence="9" id="KW-1185">Reference proteome</keyword>
<protein>
    <submittedName>
        <fullName evidence="8">ABC-type uncharacterized transport system permease subunit</fullName>
    </submittedName>
</protein>
<evidence type="ECO:0000256" key="3">
    <source>
        <dbReference type="ARBA" id="ARBA00022692"/>
    </source>
</evidence>
<dbReference type="InterPro" id="IPR001851">
    <property type="entry name" value="ABC_transp_permease"/>
</dbReference>
<organism evidence="8 9">
    <name type="scientific">Streptomyces turgidiscabies</name>
    <dbReference type="NCBI Taxonomy" id="85558"/>
    <lineage>
        <taxon>Bacteria</taxon>
        <taxon>Bacillati</taxon>
        <taxon>Actinomycetota</taxon>
        <taxon>Actinomycetes</taxon>
        <taxon>Kitasatosporales</taxon>
        <taxon>Streptomycetaceae</taxon>
        <taxon>Streptomyces</taxon>
    </lineage>
</organism>
<evidence type="ECO:0000256" key="1">
    <source>
        <dbReference type="ARBA" id="ARBA00004651"/>
    </source>
</evidence>
<dbReference type="PANTHER" id="PTHR47089">
    <property type="entry name" value="ABC TRANSPORTER, PERMEASE PROTEIN"/>
    <property type="match status" value="1"/>
</dbReference>
<feature type="transmembrane region" description="Helical" evidence="7">
    <location>
        <begin position="110"/>
        <end position="130"/>
    </location>
</feature>
<feature type="transmembrane region" description="Helical" evidence="7">
    <location>
        <begin position="54"/>
        <end position="75"/>
    </location>
</feature>
<evidence type="ECO:0000256" key="7">
    <source>
        <dbReference type="SAM" id="Phobius"/>
    </source>
</evidence>
<keyword evidence="2" id="KW-1003">Cell membrane</keyword>
<dbReference type="PANTHER" id="PTHR47089:SF1">
    <property type="entry name" value="GUANOSINE ABC TRANSPORTER PERMEASE PROTEIN NUPP"/>
    <property type="match status" value="1"/>
</dbReference>
<keyword evidence="4 7" id="KW-1133">Transmembrane helix</keyword>
<dbReference type="Pfam" id="PF02653">
    <property type="entry name" value="BPD_transp_2"/>
    <property type="match status" value="1"/>
</dbReference>